<comment type="caution">
    <text evidence="2">The sequence shown here is derived from an EMBL/GenBank/DDBJ whole genome shotgun (WGS) entry which is preliminary data.</text>
</comment>
<organism evidence="2 3">
    <name type="scientific">Methylobacterium crusticola</name>
    <dbReference type="NCBI Taxonomy" id="1697972"/>
    <lineage>
        <taxon>Bacteria</taxon>
        <taxon>Pseudomonadati</taxon>
        <taxon>Pseudomonadota</taxon>
        <taxon>Alphaproteobacteria</taxon>
        <taxon>Hyphomicrobiales</taxon>
        <taxon>Methylobacteriaceae</taxon>
        <taxon>Methylobacterium</taxon>
    </lineage>
</organism>
<gene>
    <name evidence="2" type="ORF">OPKNFCMD_0242</name>
</gene>
<dbReference type="RefSeq" id="WP_128565789.1">
    <property type="nucleotide sequence ID" value="NZ_BPQH01000001.1"/>
</dbReference>
<dbReference type="Gene3D" id="3.30.450.20">
    <property type="entry name" value="PAS domain"/>
    <property type="match status" value="1"/>
</dbReference>
<evidence type="ECO:0000313" key="3">
    <source>
        <dbReference type="Proteomes" id="UP001055167"/>
    </source>
</evidence>
<reference evidence="2" key="2">
    <citation type="submission" date="2021-08" db="EMBL/GenBank/DDBJ databases">
        <authorList>
            <person name="Tani A."/>
            <person name="Ola A."/>
            <person name="Ogura Y."/>
            <person name="Katsura K."/>
            <person name="Hayashi T."/>
        </authorList>
    </citation>
    <scope>NUCLEOTIDE SEQUENCE</scope>
    <source>
        <strain evidence="2">KCTC 52305</strain>
    </source>
</reference>
<sequence length="194" mass="20787">MRADWVGVSRDGLAAACEADDAVATWRWDIPANLLHVDDRMVALFGLPPGAAGAGRAAALFLERIHPEDLAMVRARIARACAEGTSYVLAYRIRPDGAAERRVLSCGRCEHDAAGRPARGQGVIVDMTDTAAVVEPPLERAAAHGLAVREAVDALGDPFLRRLADMLLLEIGRNLARLPRGGGPARGRPRRFIV</sequence>
<keyword evidence="3" id="KW-1185">Reference proteome</keyword>
<accession>A0ABQ4QQN1</accession>
<name>A0ABQ4QQN1_9HYPH</name>
<dbReference type="CDD" id="cd00130">
    <property type="entry name" value="PAS"/>
    <property type="match status" value="1"/>
</dbReference>
<evidence type="ECO:0000259" key="1">
    <source>
        <dbReference type="Pfam" id="PF08447"/>
    </source>
</evidence>
<dbReference type="Gene3D" id="2.10.70.100">
    <property type="match status" value="1"/>
</dbReference>
<proteinExistence type="predicted"/>
<dbReference type="EMBL" id="BPQH01000001">
    <property type="protein sequence ID" value="GJD47534.1"/>
    <property type="molecule type" value="Genomic_DNA"/>
</dbReference>
<dbReference type="InterPro" id="IPR035965">
    <property type="entry name" value="PAS-like_dom_sf"/>
</dbReference>
<dbReference type="Proteomes" id="UP001055167">
    <property type="component" value="Unassembled WGS sequence"/>
</dbReference>
<feature type="domain" description="PAS fold-3" evidence="1">
    <location>
        <begin position="35"/>
        <end position="124"/>
    </location>
</feature>
<evidence type="ECO:0000313" key="2">
    <source>
        <dbReference type="EMBL" id="GJD47534.1"/>
    </source>
</evidence>
<dbReference type="InterPro" id="IPR013655">
    <property type="entry name" value="PAS_fold_3"/>
</dbReference>
<dbReference type="InterPro" id="IPR000014">
    <property type="entry name" value="PAS"/>
</dbReference>
<dbReference type="SUPFAM" id="SSF55785">
    <property type="entry name" value="PYP-like sensor domain (PAS domain)"/>
    <property type="match status" value="1"/>
</dbReference>
<dbReference type="Pfam" id="PF08447">
    <property type="entry name" value="PAS_3"/>
    <property type="match status" value="1"/>
</dbReference>
<protein>
    <recommendedName>
        <fullName evidence="1">PAS fold-3 domain-containing protein</fullName>
    </recommendedName>
</protein>
<reference evidence="2" key="1">
    <citation type="journal article" date="2021" name="Front. Microbiol.">
        <title>Comprehensive Comparative Genomics and Phenotyping of Methylobacterium Species.</title>
        <authorList>
            <person name="Alessa O."/>
            <person name="Ogura Y."/>
            <person name="Fujitani Y."/>
            <person name="Takami H."/>
            <person name="Hayashi T."/>
            <person name="Sahin N."/>
            <person name="Tani A."/>
        </authorList>
    </citation>
    <scope>NUCLEOTIDE SEQUENCE</scope>
    <source>
        <strain evidence="2">KCTC 52305</strain>
    </source>
</reference>